<dbReference type="PROSITE" id="PS50943">
    <property type="entry name" value="HTH_CROC1"/>
    <property type="match status" value="1"/>
</dbReference>
<dbReference type="InterPro" id="IPR010982">
    <property type="entry name" value="Lambda_DNA-bd_dom_sf"/>
</dbReference>
<accession>A0A1T4NUV3</accession>
<dbReference type="PANTHER" id="PTHR46558">
    <property type="entry name" value="TRACRIPTIONAL REGULATORY PROTEIN-RELATED-RELATED"/>
    <property type="match status" value="1"/>
</dbReference>
<keyword evidence="1 3" id="KW-0238">DNA-binding</keyword>
<keyword evidence="4" id="KW-1185">Reference proteome</keyword>
<dbReference type="SMART" id="SM00530">
    <property type="entry name" value="HTH_XRE"/>
    <property type="match status" value="1"/>
</dbReference>
<gene>
    <name evidence="3" type="ORF">SAMN02745118_01931</name>
</gene>
<dbReference type="EMBL" id="FUWM01000016">
    <property type="protein sequence ID" value="SJZ82945.1"/>
    <property type="molecule type" value="Genomic_DNA"/>
</dbReference>
<evidence type="ECO:0000313" key="4">
    <source>
        <dbReference type="Proteomes" id="UP000190625"/>
    </source>
</evidence>
<dbReference type="GO" id="GO:0003677">
    <property type="term" value="F:DNA binding"/>
    <property type="evidence" value="ECO:0007669"/>
    <property type="project" value="UniProtKB-KW"/>
</dbReference>
<dbReference type="STRING" id="142842.SAMN02745118_01931"/>
<dbReference type="Pfam" id="PF01381">
    <property type="entry name" value="HTH_3"/>
    <property type="match status" value="1"/>
</dbReference>
<dbReference type="OrthoDB" id="9812239at2"/>
<dbReference type="RefSeq" id="WP_078810374.1">
    <property type="nucleotide sequence ID" value="NZ_FUWM01000016.1"/>
</dbReference>
<dbReference type="SUPFAM" id="SSF47413">
    <property type="entry name" value="lambda repressor-like DNA-binding domains"/>
    <property type="match status" value="1"/>
</dbReference>
<dbReference type="CDD" id="cd00093">
    <property type="entry name" value="HTH_XRE"/>
    <property type="match status" value="1"/>
</dbReference>
<proteinExistence type="predicted"/>
<dbReference type="Proteomes" id="UP000190625">
    <property type="component" value="Unassembled WGS sequence"/>
</dbReference>
<feature type="domain" description="HTH cro/C1-type" evidence="2">
    <location>
        <begin position="7"/>
        <end position="61"/>
    </location>
</feature>
<dbReference type="AlphaFoldDB" id="A0A1T4NUV3"/>
<dbReference type="Gene3D" id="1.10.260.40">
    <property type="entry name" value="lambda repressor-like DNA-binding domains"/>
    <property type="match status" value="1"/>
</dbReference>
<evidence type="ECO:0000256" key="1">
    <source>
        <dbReference type="ARBA" id="ARBA00023125"/>
    </source>
</evidence>
<reference evidence="4" key="1">
    <citation type="submission" date="2017-02" db="EMBL/GenBank/DDBJ databases">
        <authorList>
            <person name="Varghese N."/>
            <person name="Submissions S."/>
        </authorList>
    </citation>
    <scope>NUCLEOTIDE SEQUENCE [LARGE SCALE GENOMIC DNA]</scope>
    <source>
        <strain evidence="4">ATCC BAA-73</strain>
    </source>
</reference>
<dbReference type="PANTHER" id="PTHR46558:SF14">
    <property type="entry name" value="HTH-TYPE TRANSCRIPTIONAL REGULATOR ANSR"/>
    <property type="match status" value="1"/>
</dbReference>
<evidence type="ECO:0000313" key="3">
    <source>
        <dbReference type="EMBL" id="SJZ82945.1"/>
    </source>
</evidence>
<sequence>MLLKHRLKQLRTEKKLTQKELGDHLELTPATISFYEIGRRTPDYETLINISNYFDVSLDYLLGKTHIRNSQTAKYLKDLPSKIVNELSSEPENLNKLMQTIYVAKKNNIQIKGLVKVIESVINAIP</sequence>
<organism evidence="3 4">
    <name type="scientific">Selenihalanaerobacter shriftii</name>
    <dbReference type="NCBI Taxonomy" id="142842"/>
    <lineage>
        <taxon>Bacteria</taxon>
        <taxon>Bacillati</taxon>
        <taxon>Bacillota</taxon>
        <taxon>Clostridia</taxon>
        <taxon>Halanaerobiales</taxon>
        <taxon>Halobacteroidaceae</taxon>
        <taxon>Selenihalanaerobacter</taxon>
    </lineage>
</organism>
<name>A0A1T4NUV3_9FIRM</name>
<evidence type="ECO:0000259" key="2">
    <source>
        <dbReference type="PROSITE" id="PS50943"/>
    </source>
</evidence>
<protein>
    <submittedName>
        <fullName evidence="3">DNA-binding transcriptional regulator, XRE-family HTH domain</fullName>
    </submittedName>
</protein>
<dbReference type="InterPro" id="IPR001387">
    <property type="entry name" value="Cro/C1-type_HTH"/>
</dbReference>